<keyword evidence="4" id="KW-1185">Reference proteome</keyword>
<dbReference type="Gene3D" id="2.60.40.640">
    <property type="match status" value="1"/>
</dbReference>
<feature type="region of interest" description="Disordered" evidence="1">
    <location>
        <begin position="1"/>
        <end position="20"/>
    </location>
</feature>
<dbReference type="EMBL" id="MU857733">
    <property type="protein sequence ID" value="KAK4244558.1"/>
    <property type="molecule type" value="Genomic_DNA"/>
</dbReference>
<gene>
    <name evidence="3" type="ORF">C7999DRAFT_17186</name>
</gene>
<dbReference type="Pfam" id="PF04426">
    <property type="entry name" value="Bul1_C"/>
    <property type="match status" value="1"/>
</dbReference>
<organism evidence="3 4">
    <name type="scientific">Corynascus novoguineensis</name>
    <dbReference type="NCBI Taxonomy" id="1126955"/>
    <lineage>
        <taxon>Eukaryota</taxon>
        <taxon>Fungi</taxon>
        <taxon>Dikarya</taxon>
        <taxon>Ascomycota</taxon>
        <taxon>Pezizomycotina</taxon>
        <taxon>Sordariomycetes</taxon>
        <taxon>Sordariomycetidae</taxon>
        <taxon>Sordariales</taxon>
        <taxon>Chaetomiaceae</taxon>
        <taxon>Corynascus</taxon>
    </lineage>
</organism>
<dbReference type="AlphaFoldDB" id="A0AAN7CLW8"/>
<dbReference type="PANTHER" id="PTHR31904:SF1">
    <property type="entry name" value="BYPASS OF STOP CODON PROTEIN 5-RELATED"/>
    <property type="match status" value="1"/>
</dbReference>
<feature type="region of interest" description="Disordered" evidence="1">
    <location>
        <begin position="341"/>
        <end position="393"/>
    </location>
</feature>
<dbReference type="InterPro" id="IPR014752">
    <property type="entry name" value="Arrestin-like_C"/>
</dbReference>
<accession>A0AAN7CLW8</accession>
<dbReference type="InterPro" id="IPR039634">
    <property type="entry name" value="Bul1-like"/>
</dbReference>
<comment type="caution">
    <text evidence="3">The sequence shown here is derived from an EMBL/GenBank/DDBJ whole genome shotgun (WGS) entry which is preliminary data.</text>
</comment>
<feature type="compositionally biased region" description="Acidic residues" evidence="1">
    <location>
        <begin position="359"/>
        <end position="373"/>
    </location>
</feature>
<evidence type="ECO:0000259" key="2">
    <source>
        <dbReference type="Pfam" id="PF04426"/>
    </source>
</evidence>
<reference evidence="3" key="2">
    <citation type="submission" date="2023-05" db="EMBL/GenBank/DDBJ databases">
        <authorList>
            <consortium name="Lawrence Berkeley National Laboratory"/>
            <person name="Steindorff A."/>
            <person name="Hensen N."/>
            <person name="Bonometti L."/>
            <person name="Westerberg I."/>
            <person name="Brannstrom I.O."/>
            <person name="Guillou S."/>
            <person name="Cros-Aarteil S."/>
            <person name="Calhoun S."/>
            <person name="Haridas S."/>
            <person name="Kuo A."/>
            <person name="Mondo S."/>
            <person name="Pangilinan J."/>
            <person name="Riley R."/>
            <person name="Labutti K."/>
            <person name="Andreopoulos B."/>
            <person name="Lipzen A."/>
            <person name="Chen C."/>
            <person name="Yanf M."/>
            <person name="Daum C."/>
            <person name="Ng V."/>
            <person name="Clum A."/>
            <person name="Ohm R."/>
            <person name="Martin F."/>
            <person name="Silar P."/>
            <person name="Natvig D."/>
            <person name="Lalanne C."/>
            <person name="Gautier V."/>
            <person name="Ament-Velasquez S.L."/>
            <person name="Kruys A."/>
            <person name="Hutchinson M.I."/>
            <person name="Powell A.J."/>
            <person name="Barry K."/>
            <person name="Miller A.N."/>
            <person name="Grigoriev I.V."/>
            <person name="Debuchy R."/>
            <person name="Gladieux P."/>
            <person name="Thoren M.H."/>
            <person name="Johannesson H."/>
        </authorList>
    </citation>
    <scope>NUCLEOTIDE SEQUENCE</scope>
    <source>
        <strain evidence="3">CBS 359.72</strain>
    </source>
</reference>
<feature type="compositionally biased region" description="Low complexity" evidence="1">
    <location>
        <begin position="379"/>
        <end position="393"/>
    </location>
</feature>
<sequence length="539" mass="58441">MGPWMHVASSASSVSSPSSAFNNAQRAAYPKSDINIHLKNHSNSKVYTSMSPVVGDLTITTKRDVRFDSIEILLLGHTKTTLEGMGMPQEVTHTFLKMVMPIPESAYPLPRVLEPGRTLTLPFNFVIPSQLTINACNHARLVEAMQDYHVKLPPSVGAWERDDMAPKMTRVVYQIKARVVRDDDGRKTRIMETTQPIQVLPATPEEPPLSITDKDRLYRLSKAKNLRKNFLTTKIGCIRAEALQPSAAILSSDGRRVMSHPMVRIKLVFQPGSPRALPPTVTGVTAKLTAHTYFSSSTIQSFPNLGDWQGIPGTIDRRGQYSTSVALPAVTLAEQPAWTSHPSLARRDSGYGSSVGSCVEEEEDYDETSSDNDEPMKRTAVSSSSLLSSSTATTSHHTATLAVPLSLPTDKKTFVPTFHSCIVSRVYTVTLTVALAGKGGGSTSLSVVVPLQVAVDAAPVATAPTADRPPSFEEAAADEHLRPRVLQAPPEELTAREGRASWMLATAGAGAVATATEAHESARVDELPEYAQSGWRRRV</sequence>
<name>A0AAN7CLW8_9PEZI</name>
<evidence type="ECO:0000313" key="4">
    <source>
        <dbReference type="Proteomes" id="UP001303647"/>
    </source>
</evidence>
<protein>
    <recommendedName>
        <fullName evidence="2">Bul1 C-terminal domain-containing protein</fullName>
    </recommendedName>
</protein>
<dbReference type="PANTHER" id="PTHR31904">
    <property type="entry name" value="BYPASS OF STOP CODON PROTEIN 5-RELATED"/>
    <property type="match status" value="1"/>
</dbReference>
<dbReference type="InterPro" id="IPR022794">
    <property type="entry name" value="Bul1_C"/>
</dbReference>
<feature type="domain" description="Bul1 C-terminal" evidence="2">
    <location>
        <begin position="367"/>
        <end position="453"/>
    </location>
</feature>
<proteinExistence type="predicted"/>
<feature type="compositionally biased region" description="Low complexity" evidence="1">
    <location>
        <begin position="7"/>
        <end position="20"/>
    </location>
</feature>
<evidence type="ECO:0000313" key="3">
    <source>
        <dbReference type="EMBL" id="KAK4244558.1"/>
    </source>
</evidence>
<evidence type="ECO:0000256" key="1">
    <source>
        <dbReference type="SAM" id="MobiDB-lite"/>
    </source>
</evidence>
<reference evidence="3" key="1">
    <citation type="journal article" date="2023" name="Mol. Phylogenet. Evol.">
        <title>Genome-scale phylogeny and comparative genomics of the fungal order Sordariales.</title>
        <authorList>
            <person name="Hensen N."/>
            <person name="Bonometti L."/>
            <person name="Westerberg I."/>
            <person name="Brannstrom I.O."/>
            <person name="Guillou S."/>
            <person name="Cros-Aarteil S."/>
            <person name="Calhoun S."/>
            <person name="Haridas S."/>
            <person name="Kuo A."/>
            <person name="Mondo S."/>
            <person name="Pangilinan J."/>
            <person name="Riley R."/>
            <person name="LaButti K."/>
            <person name="Andreopoulos B."/>
            <person name="Lipzen A."/>
            <person name="Chen C."/>
            <person name="Yan M."/>
            <person name="Daum C."/>
            <person name="Ng V."/>
            <person name="Clum A."/>
            <person name="Steindorff A."/>
            <person name="Ohm R.A."/>
            <person name="Martin F."/>
            <person name="Silar P."/>
            <person name="Natvig D.O."/>
            <person name="Lalanne C."/>
            <person name="Gautier V."/>
            <person name="Ament-Velasquez S.L."/>
            <person name="Kruys A."/>
            <person name="Hutchinson M.I."/>
            <person name="Powell A.J."/>
            <person name="Barry K."/>
            <person name="Miller A.N."/>
            <person name="Grigoriev I.V."/>
            <person name="Debuchy R."/>
            <person name="Gladieux P."/>
            <person name="Hiltunen Thoren M."/>
            <person name="Johannesson H."/>
        </authorList>
    </citation>
    <scope>NUCLEOTIDE SEQUENCE</scope>
    <source>
        <strain evidence="3">CBS 359.72</strain>
    </source>
</reference>
<dbReference type="Proteomes" id="UP001303647">
    <property type="component" value="Unassembled WGS sequence"/>
</dbReference>